<dbReference type="AlphaFoldDB" id="A0A7T0C5T7"/>
<dbReference type="PANTHER" id="PTHR23150">
    <property type="entry name" value="SULFATASE MODIFYING FACTOR 1, 2"/>
    <property type="match status" value="1"/>
</dbReference>
<dbReference type="GO" id="GO:0120147">
    <property type="term" value="F:formylglycine-generating oxidase activity"/>
    <property type="evidence" value="ECO:0007669"/>
    <property type="project" value="TreeGrafter"/>
</dbReference>
<gene>
    <name evidence="2" type="ORF">G3M78_10455</name>
</gene>
<dbReference type="SUPFAM" id="SSF56436">
    <property type="entry name" value="C-type lectin-like"/>
    <property type="match status" value="1"/>
</dbReference>
<evidence type="ECO:0000313" key="2">
    <source>
        <dbReference type="EMBL" id="QPJ66832.1"/>
    </source>
</evidence>
<dbReference type="EMBL" id="CP048620">
    <property type="protein sequence ID" value="QPJ66832.1"/>
    <property type="molecule type" value="Genomic_DNA"/>
</dbReference>
<dbReference type="InterPro" id="IPR016187">
    <property type="entry name" value="CTDL_fold"/>
</dbReference>
<protein>
    <submittedName>
        <fullName evidence="2">Formylglycine-generating enzyme family protein</fullName>
    </submittedName>
</protein>
<reference evidence="3" key="1">
    <citation type="submission" date="2020-02" db="EMBL/GenBank/DDBJ databases">
        <title>Genomic and physiological characterization of two novel Nitrospinaceae genera.</title>
        <authorList>
            <person name="Mueller A.J."/>
            <person name="Jung M.-Y."/>
            <person name="Strachan C.R."/>
            <person name="Herbold C.W."/>
            <person name="Kirkegaard R.H."/>
            <person name="Daims H."/>
        </authorList>
    </citation>
    <scope>NUCLEOTIDE SEQUENCE [LARGE SCALE GENOMIC DNA]</scope>
</reference>
<accession>A0A7T0C5T7</accession>
<dbReference type="KEGG" id="nva:G3M78_10455"/>
<dbReference type="InterPro" id="IPR005532">
    <property type="entry name" value="SUMF_dom"/>
</dbReference>
<name>A0A7T0C5T7_9BACT</name>
<evidence type="ECO:0000259" key="1">
    <source>
        <dbReference type="Pfam" id="PF03781"/>
    </source>
</evidence>
<dbReference type="Pfam" id="PF03781">
    <property type="entry name" value="FGE-sulfatase"/>
    <property type="match status" value="1"/>
</dbReference>
<evidence type="ECO:0000313" key="3">
    <source>
        <dbReference type="Proteomes" id="UP000594464"/>
    </source>
</evidence>
<proteinExistence type="predicted"/>
<dbReference type="Proteomes" id="UP000594464">
    <property type="component" value="Chromosome"/>
</dbReference>
<dbReference type="Gene3D" id="3.90.1580.10">
    <property type="entry name" value="paralog of FGE (formylglycine-generating enzyme)"/>
    <property type="match status" value="1"/>
</dbReference>
<organism evidence="2 3">
    <name type="scientific">Candidatus Nitrohelix vancouverensis</name>
    <dbReference type="NCBI Taxonomy" id="2705534"/>
    <lineage>
        <taxon>Bacteria</taxon>
        <taxon>Pseudomonadati</taxon>
        <taxon>Nitrospinota/Tectimicrobiota group</taxon>
        <taxon>Nitrospinota</taxon>
        <taxon>Nitrospinia</taxon>
        <taxon>Nitrospinales</taxon>
        <taxon>Nitrospinaceae</taxon>
        <taxon>Candidatus Nitrohelix</taxon>
    </lineage>
</organism>
<feature type="domain" description="Sulfatase-modifying factor enzyme-like" evidence="1">
    <location>
        <begin position="1"/>
        <end position="232"/>
    </location>
</feature>
<sequence>MALIPGGVYEMGSRQSLLELDPTDLFNTDRHTLGPEDPAHEVDIDPFYIDIYETTNKDYDAYVTATQANKPAFWNNSDFNAPDQPVVGVSWKEAKSYCEWKGKRLPTEAEWEKASRGKRPIFFPWGNVLPDSVKANFNNEVGKPVAVGNHPQGVSDYGVHDLSGNVAEWVWDWHYPEYYVFSPKKNPMGLDKGQYKVIRGGSWRNTAEDIRLTYRNATVPTSRSKTVGFRCVLPIKPEEE</sequence>
<dbReference type="InterPro" id="IPR042095">
    <property type="entry name" value="SUMF_sf"/>
</dbReference>
<dbReference type="PANTHER" id="PTHR23150:SF19">
    <property type="entry name" value="FORMYLGLYCINE-GENERATING ENZYME"/>
    <property type="match status" value="1"/>
</dbReference>
<dbReference type="InterPro" id="IPR051043">
    <property type="entry name" value="Sulfatase_Mod_Factor_Kinase"/>
</dbReference>